<gene>
    <name evidence="1" type="ORF">ENN98_08620</name>
</gene>
<organism evidence="1">
    <name type="scientific">Desulfurivibrio alkaliphilus</name>
    <dbReference type="NCBI Taxonomy" id="427923"/>
    <lineage>
        <taxon>Bacteria</taxon>
        <taxon>Pseudomonadati</taxon>
        <taxon>Thermodesulfobacteriota</taxon>
        <taxon>Desulfobulbia</taxon>
        <taxon>Desulfobulbales</taxon>
        <taxon>Desulfobulbaceae</taxon>
        <taxon>Desulfurivibrio</taxon>
    </lineage>
</organism>
<proteinExistence type="predicted"/>
<dbReference type="Proteomes" id="UP000885986">
    <property type="component" value="Unassembled WGS sequence"/>
</dbReference>
<dbReference type="EMBL" id="DSDS01000193">
    <property type="protein sequence ID" value="HET98724.1"/>
    <property type="molecule type" value="Genomic_DNA"/>
</dbReference>
<name>A0A7C2TIX1_9BACT</name>
<protein>
    <recommendedName>
        <fullName evidence="2">PBP domain-containing protein</fullName>
    </recommendedName>
</protein>
<sequence length="142" mass="16296">MRKPIYILALIAIFLLGQDWSARAAEYIIVVHKDNPVQRLGIEEARNIFLGKQLRWPDNSSITLVMNTNDDIHEKFTRELLEKSPVQLSVYWKKILYSGSGILPLAVRDDEAAKSYVALHRHAISYIDKNSLDHQVKKVAIE</sequence>
<accession>A0A7C2TIX1</accession>
<dbReference type="SUPFAM" id="SSF53850">
    <property type="entry name" value="Periplasmic binding protein-like II"/>
    <property type="match status" value="1"/>
</dbReference>
<evidence type="ECO:0000313" key="1">
    <source>
        <dbReference type="EMBL" id="HET98724.1"/>
    </source>
</evidence>
<evidence type="ECO:0008006" key="2">
    <source>
        <dbReference type="Google" id="ProtNLM"/>
    </source>
</evidence>
<reference evidence="1" key="1">
    <citation type="journal article" date="2020" name="mSystems">
        <title>Genome- and Community-Level Interaction Insights into Carbon Utilization and Element Cycling Functions of Hydrothermarchaeota in Hydrothermal Sediment.</title>
        <authorList>
            <person name="Zhou Z."/>
            <person name="Liu Y."/>
            <person name="Xu W."/>
            <person name="Pan J."/>
            <person name="Luo Z.H."/>
            <person name="Li M."/>
        </authorList>
    </citation>
    <scope>NUCLEOTIDE SEQUENCE [LARGE SCALE GENOMIC DNA]</scope>
    <source>
        <strain evidence="1">SpSt-1224</strain>
    </source>
</reference>
<dbReference type="Gene3D" id="3.40.190.10">
    <property type="entry name" value="Periplasmic binding protein-like II"/>
    <property type="match status" value="1"/>
</dbReference>
<comment type="caution">
    <text evidence="1">The sequence shown here is derived from an EMBL/GenBank/DDBJ whole genome shotgun (WGS) entry which is preliminary data.</text>
</comment>
<dbReference type="AlphaFoldDB" id="A0A7C2TIX1"/>